<feature type="transmembrane region" description="Helical" evidence="1">
    <location>
        <begin position="12"/>
        <end position="30"/>
    </location>
</feature>
<protein>
    <submittedName>
        <fullName evidence="2">Uncharacterized protein</fullName>
    </submittedName>
</protein>
<keyword evidence="1" id="KW-0812">Transmembrane</keyword>
<feature type="transmembrane region" description="Helical" evidence="1">
    <location>
        <begin position="96"/>
        <end position="114"/>
    </location>
</feature>
<gene>
    <name evidence="2" type="ORF">CDV28_10790</name>
</gene>
<proteinExistence type="predicted"/>
<feature type="transmembrane region" description="Helical" evidence="1">
    <location>
        <begin position="36"/>
        <end position="55"/>
    </location>
</feature>
<accession>A0A521G395</accession>
<evidence type="ECO:0000313" key="2">
    <source>
        <dbReference type="EMBL" id="TAA75443.1"/>
    </source>
</evidence>
<dbReference type="Proteomes" id="UP000316238">
    <property type="component" value="Unassembled WGS sequence"/>
</dbReference>
<keyword evidence="3" id="KW-1185">Reference proteome</keyword>
<feature type="transmembrane region" description="Helical" evidence="1">
    <location>
        <begin position="62"/>
        <end position="90"/>
    </location>
</feature>
<evidence type="ECO:0000313" key="3">
    <source>
        <dbReference type="Proteomes" id="UP000316238"/>
    </source>
</evidence>
<evidence type="ECO:0000256" key="1">
    <source>
        <dbReference type="SAM" id="Phobius"/>
    </source>
</evidence>
<dbReference type="EMBL" id="NQJD01000007">
    <property type="protein sequence ID" value="TAA75443.1"/>
    <property type="molecule type" value="Genomic_DNA"/>
</dbReference>
<keyword evidence="1" id="KW-1133">Transmembrane helix</keyword>
<organism evidence="2 3">
    <name type="scientific">Candidatus Electronema aureum</name>
    <dbReference type="NCBI Taxonomy" id="2005002"/>
    <lineage>
        <taxon>Bacteria</taxon>
        <taxon>Pseudomonadati</taxon>
        <taxon>Thermodesulfobacteriota</taxon>
        <taxon>Desulfobulbia</taxon>
        <taxon>Desulfobulbales</taxon>
        <taxon>Desulfobulbaceae</taxon>
        <taxon>Candidatus Electronema</taxon>
    </lineage>
</organism>
<reference evidence="2" key="1">
    <citation type="submission" date="2017-07" db="EMBL/GenBank/DDBJ databases">
        <title>The cable genome - Insights into the physiology and evolution of filamentous bacteria capable of sulfide oxidation via long distance electron transfer.</title>
        <authorList>
            <person name="Thorup C."/>
            <person name="Bjerg J.T."/>
            <person name="Schreiber L."/>
            <person name="Nielsen L.P."/>
            <person name="Kjeldsen K.U."/>
            <person name="Boesen T."/>
            <person name="Boggild A."/>
            <person name="Meysman F."/>
            <person name="Geelhoed J."/>
            <person name="Schramm A."/>
        </authorList>
    </citation>
    <scope>NUCLEOTIDE SEQUENCE [LARGE SCALE GENOMIC DNA]</scope>
    <source>
        <strain evidence="2">GS</strain>
    </source>
</reference>
<sequence>MNSSSGSASFFNKVPWTFLVIIYLVVTQIMEIPLDGVPGFVLIGLGVFVLFAEFFKSGDIGLAVFMIDVITSVIGLVAATVLLCYLVWVMGQQLTFYHWFGYTILLGDAIFSPLNSFRTALRNFGVGA</sequence>
<keyword evidence="1" id="KW-0472">Membrane</keyword>
<name>A0A521G395_9BACT</name>
<comment type="caution">
    <text evidence="2">The sequence shown here is derived from an EMBL/GenBank/DDBJ whole genome shotgun (WGS) entry which is preliminary data.</text>
</comment>
<dbReference type="AlphaFoldDB" id="A0A521G395"/>